<dbReference type="Pfam" id="PF16016">
    <property type="entry name" value="VASt"/>
    <property type="match status" value="1"/>
</dbReference>
<proteinExistence type="predicted"/>
<evidence type="ECO:0000256" key="4">
    <source>
        <dbReference type="ARBA" id="ARBA00023136"/>
    </source>
</evidence>
<evidence type="ECO:0000256" key="1">
    <source>
        <dbReference type="ARBA" id="ARBA00004167"/>
    </source>
</evidence>
<evidence type="ECO:0000259" key="7">
    <source>
        <dbReference type="PROSITE" id="PS51778"/>
    </source>
</evidence>
<dbReference type="InterPro" id="IPR051482">
    <property type="entry name" value="Cholesterol_transport"/>
</dbReference>
<keyword evidence="4 6" id="KW-0472">Membrane</keyword>
<dbReference type="InterPro" id="IPR011993">
    <property type="entry name" value="PH-like_dom_sf"/>
</dbReference>
<dbReference type="PROSITE" id="PS51778">
    <property type="entry name" value="VAST"/>
    <property type="match status" value="1"/>
</dbReference>
<dbReference type="InterPro" id="IPR004182">
    <property type="entry name" value="GRAM"/>
</dbReference>
<dbReference type="Gene3D" id="2.30.29.30">
    <property type="entry name" value="Pleckstrin-homology domain (PH domain)/Phosphotyrosine-binding domain (PTB)"/>
    <property type="match status" value="1"/>
</dbReference>
<feature type="compositionally biased region" description="Basic and acidic residues" evidence="5">
    <location>
        <begin position="159"/>
        <end position="171"/>
    </location>
</feature>
<dbReference type="GO" id="GO:0005886">
    <property type="term" value="C:plasma membrane"/>
    <property type="evidence" value="ECO:0007669"/>
    <property type="project" value="TreeGrafter"/>
</dbReference>
<dbReference type="GO" id="GO:0005789">
    <property type="term" value="C:endoplasmic reticulum membrane"/>
    <property type="evidence" value="ECO:0007669"/>
    <property type="project" value="TreeGrafter"/>
</dbReference>
<dbReference type="AlphaFoldDB" id="A0A7S2STC3"/>
<dbReference type="GO" id="GO:0032366">
    <property type="term" value="P:intracellular sterol transport"/>
    <property type="evidence" value="ECO:0007669"/>
    <property type="project" value="TreeGrafter"/>
</dbReference>
<feature type="region of interest" description="Disordered" evidence="5">
    <location>
        <begin position="427"/>
        <end position="451"/>
    </location>
</feature>
<evidence type="ECO:0000256" key="6">
    <source>
        <dbReference type="SAM" id="Phobius"/>
    </source>
</evidence>
<dbReference type="InterPro" id="IPR031968">
    <property type="entry name" value="VASt"/>
</dbReference>
<feature type="domain" description="VASt" evidence="7">
    <location>
        <begin position="248"/>
        <end position="427"/>
    </location>
</feature>
<gene>
    <name evidence="8" type="ORF">RMAR1173_LOCUS19374</name>
</gene>
<comment type="subcellular location">
    <subcellularLocation>
        <location evidence="1">Membrane</location>
        <topology evidence="1">Single-pass membrane protein</topology>
    </subcellularLocation>
</comment>
<feature type="region of interest" description="Disordered" evidence="5">
    <location>
        <begin position="131"/>
        <end position="231"/>
    </location>
</feature>
<feature type="region of interest" description="Disordered" evidence="5">
    <location>
        <begin position="1"/>
        <end position="24"/>
    </location>
</feature>
<dbReference type="CDD" id="cd13220">
    <property type="entry name" value="PH-GRAM_GRAMDC"/>
    <property type="match status" value="1"/>
</dbReference>
<dbReference type="Pfam" id="PF02893">
    <property type="entry name" value="GRAM"/>
    <property type="match status" value="1"/>
</dbReference>
<dbReference type="GO" id="GO:0032934">
    <property type="term" value="F:sterol binding"/>
    <property type="evidence" value="ECO:0007669"/>
    <property type="project" value="TreeGrafter"/>
</dbReference>
<dbReference type="PANTHER" id="PTHR23319">
    <property type="entry name" value="GRAM DOMAIN CONTAINING 1B, ISOFORM E"/>
    <property type="match status" value="1"/>
</dbReference>
<keyword evidence="3 6" id="KW-1133">Transmembrane helix</keyword>
<keyword evidence="2 6" id="KW-0812">Transmembrane</keyword>
<organism evidence="8">
    <name type="scientific">Rhizochromulina marina</name>
    <dbReference type="NCBI Taxonomy" id="1034831"/>
    <lineage>
        <taxon>Eukaryota</taxon>
        <taxon>Sar</taxon>
        <taxon>Stramenopiles</taxon>
        <taxon>Ochrophyta</taxon>
        <taxon>Dictyochophyceae</taxon>
        <taxon>Rhizochromulinales</taxon>
        <taxon>Rhizochromulina</taxon>
    </lineage>
</organism>
<accession>A0A7S2STC3</accession>
<sequence>MALAMGHPGGAEDEEEHQQQQGQNPWRNEIVRTIFGDVGTIKKDFSCAVERKILLHGRMYVTDKFICFYSNLFGFEKKIKIPYSHIACVTKEYTAVFIPNAIAVITAKREYFFRSFWDRDEAFHLLKECHEQSRGGGPSRISTASRPRDRAASAGHVATVDRRDARADRLSKSPARVLSISRETGRRNTMALTPSPVPPESLTVQSSGSSDGALTGREDEEEEDKETSQRLQLDPETAFEATKEGRKYKYSAITVDFPVDLDQFFQRFLSKEAGMGLPKFHQVKGDTEVKVDDWSSNTSTDPDIRKHLRTFRFRTPIVGSPIGPPSTRGTKTQCCQVFVRKGIVVETVTHLEDIPFGDCFNVEDRWVVTPTQLADGTAGTRLEVVFEIKWMKGTWLKGTIESKTKSDMTEFFTLCTEAMATHLKTEQPPPARAEVPRQVTPAAPTTPTKFVRPPASRWETLQQKGLFFALAPWILLLFALALSVWYFRASQDRELRLLSEVHELRKLVEALAESGRRTCR</sequence>
<feature type="transmembrane region" description="Helical" evidence="6">
    <location>
        <begin position="466"/>
        <end position="487"/>
    </location>
</feature>
<protein>
    <recommendedName>
        <fullName evidence="7">VASt domain-containing protein</fullName>
    </recommendedName>
</protein>
<dbReference type="SMART" id="SM00568">
    <property type="entry name" value="GRAM"/>
    <property type="match status" value="1"/>
</dbReference>
<reference evidence="8" key="1">
    <citation type="submission" date="2021-01" db="EMBL/GenBank/DDBJ databases">
        <authorList>
            <person name="Corre E."/>
            <person name="Pelletier E."/>
            <person name="Niang G."/>
            <person name="Scheremetjew M."/>
            <person name="Finn R."/>
            <person name="Kale V."/>
            <person name="Holt S."/>
            <person name="Cochrane G."/>
            <person name="Meng A."/>
            <person name="Brown T."/>
            <person name="Cohen L."/>
        </authorList>
    </citation>
    <scope>NUCLEOTIDE SEQUENCE</scope>
    <source>
        <strain evidence="8">CCMP1243</strain>
    </source>
</reference>
<dbReference type="EMBL" id="HBHJ01029262">
    <property type="protein sequence ID" value="CAD9708382.1"/>
    <property type="molecule type" value="Transcribed_RNA"/>
</dbReference>
<dbReference type="GO" id="GO:0120015">
    <property type="term" value="F:sterol transfer activity"/>
    <property type="evidence" value="ECO:0007669"/>
    <property type="project" value="TreeGrafter"/>
</dbReference>
<dbReference type="PANTHER" id="PTHR23319:SF4">
    <property type="entry name" value="GRAM DOMAIN CONTAINING 1B, ISOFORM E"/>
    <property type="match status" value="1"/>
</dbReference>
<dbReference type="GO" id="GO:0140268">
    <property type="term" value="C:endoplasmic reticulum-plasma membrane contact site"/>
    <property type="evidence" value="ECO:0007669"/>
    <property type="project" value="TreeGrafter"/>
</dbReference>
<evidence type="ECO:0000256" key="3">
    <source>
        <dbReference type="ARBA" id="ARBA00022989"/>
    </source>
</evidence>
<evidence type="ECO:0000256" key="5">
    <source>
        <dbReference type="SAM" id="MobiDB-lite"/>
    </source>
</evidence>
<name>A0A7S2STC3_9STRA</name>
<evidence type="ECO:0000313" key="8">
    <source>
        <dbReference type="EMBL" id="CAD9708382.1"/>
    </source>
</evidence>
<feature type="compositionally biased region" description="Polar residues" evidence="5">
    <location>
        <begin position="202"/>
        <end position="212"/>
    </location>
</feature>
<evidence type="ECO:0000256" key="2">
    <source>
        <dbReference type="ARBA" id="ARBA00022692"/>
    </source>
</evidence>